<feature type="signal peptide" evidence="7">
    <location>
        <begin position="1"/>
        <end position="22"/>
    </location>
</feature>
<protein>
    <recommendedName>
        <fullName evidence="3">beta-N-acetylhexosaminidase</fullName>
        <ecNumber evidence="3">3.2.1.52</ecNumber>
    </recommendedName>
</protein>
<evidence type="ECO:0000256" key="7">
    <source>
        <dbReference type="SAM" id="SignalP"/>
    </source>
</evidence>
<evidence type="ECO:0000256" key="5">
    <source>
        <dbReference type="ARBA" id="ARBA00023295"/>
    </source>
</evidence>
<evidence type="ECO:0000256" key="2">
    <source>
        <dbReference type="ARBA" id="ARBA00006285"/>
    </source>
</evidence>
<dbReference type="InterPro" id="IPR052764">
    <property type="entry name" value="GH20_Enzymes"/>
</dbReference>
<dbReference type="SUPFAM" id="SSF51445">
    <property type="entry name" value="(Trans)glycosidases"/>
    <property type="match status" value="1"/>
</dbReference>
<evidence type="ECO:0000313" key="11">
    <source>
        <dbReference type="Proteomes" id="UP001385951"/>
    </source>
</evidence>
<evidence type="ECO:0000313" key="10">
    <source>
        <dbReference type="EMBL" id="KAK7695251.1"/>
    </source>
</evidence>
<feature type="chain" id="PRO_5043541725" description="beta-N-acetylhexosaminidase" evidence="7">
    <location>
        <begin position="23"/>
        <end position="695"/>
    </location>
</feature>
<accession>A0AAW0GZ66</accession>
<dbReference type="SUPFAM" id="SSF55545">
    <property type="entry name" value="beta-N-acetylhexosaminidase-like domain"/>
    <property type="match status" value="1"/>
</dbReference>
<dbReference type="Proteomes" id="UP001385951">
    <property type="component" value="Unassembled WGS sequence"/>
</dbReference>
<evidence type="ECO:0000256" key="4">
    <source>
        <dbReference type="ARBA" id="ARBA00022801"/>
    </source>
</evidence>
<evidence type="ECO:0000259" key="9">
    <source>
        <dbReference type="Pfam" id="PF02838"/>
    </source>
</evidence>
<reference evidence="10 11" key="1">
    <citation type="submission" date="2022-09" db="EMBL/GenBank/DDBJ databases">
        <authorList>
            <person name="Palmer J.M."/>
        </authorList>
    </citation>
    <scope>NUCLEOTIDE SEQUENCE [LARGE SCALE GENOMIC DNA]</scope>
    <source>
        <strain evidence="10 11">DSM 7382</strain>
    </source>
</reference>
<dbReference type="CDD" id="cd06564">
    <property type="entry name" value="GH20_DspB_LnbB-like"/>
    <property type="match status" value="1"/>
</dbReference>
<feature type="domain" description="Beta-hexosaminidase bacterial type N-terminal" evidence="9">
    <location>
        <begin position="32"/>
        <end position="176"/>
    </location>
</feature>
<dbReference type="InterPro" id="IPR025705">
    <property type="entry name" value="Beta_hexosaminidase_sua/sub"/>
</dbReference>
<dbReference type="Pfam" id="PF02838">
    <property type="entry name" value="Glyco_hydro_20b"/>
    <property type="match status" value="1"/>
</dbReference>
<comment type="caution">
    <text evidence="10">The sequence shown here is derived from an EMBL/GenBank/DDBJ whole genome shotgun (WGS) entry which is preliminary data.</text>
</comment>
<comment type="catalytic activity">
    <reaction evidence="1">
        <text>Hydrolysis of terminal non-reducing N-acetyl-D-hexosamine residues in N-acetyl-beta-D-hexosaminides.</text>
        <dbReference type="EC" id="3.2.1.52"/>
    </reaction>
</comment>
<dbReference type="PANTHER" id="PTHR43678:SF1">
    <property type="entry name" value="BETA-N-ACETYLHEXOSAMINIDASE"/>
    <property type="match status" value="1"/>
</dbReference>
<evidence type="ECO:0000259" key="8">
    <source>
        <dbReference type="Pfam" id="PF00728"/>
    </source>
</evidence>
<dbReference type="GO" id="GO:0005975">
    <property type="term" value="P:carbohydrate metabolic process"/>
    <property type="evidence" value="ECO:0007669"/>
    <property type="project" value="InterPro"/>
</dbReference>
<proteinExistence type="inferred from homology"/>
<sequence length="695" mass="76853">MVLLLRVLRLSILLSLSRWSLATESHPLYTQIPSLATFTPATGSAFEFSSDIDILVRRNHAFTGSPTAFDFAETFREDLLSIASFTHINPVSLSSAKSSSSREVIFINVDPRLNFTLFNGKPTNEGYKISINQTSITISASAPIGAWWGTRTLLQQLVVAVANGESLSLPAGEIIDSPGWEVRGFMLDAGRHWFDTTFLSELCAYASFFKLNELHLHASDNLWNPAFLYGEGNEGWKNLYAAFRFQPPPGSPLAGLVPRKNESWTQADFHTLQTNCARRGVTIIPEIDTPGHSLVINQWKPQLMVNGEPDHLNLSHPETIPTIKSIWDEFLPWFESSEVSIGADEYDAALANDYISFVNEMSDYIHTKSSKSIRIWGTNEPSTTMSVSKNITIQHWDFPGDDIPVELMASGYDVINSEQFFLYLDEKTSDGGQFPQELNQDLIWSGAPDGKGWAPNIFSPTDPTNNTSVDNPHLRGSIMALWCDWGNNATTKLEIYYQLSRSLAVFAEKAWAGSEVRETGLTRDQFDAVYPLLNAATPGQNLNRVVKVAKGNLVYNLSDPHLPFTTSIPSVGPPYTLTFNVKPSSRSPDTGILFSGIDSVLHVSNLTFEATGQLYSLGYTLSQDEYTHIAIHATRDYTYAVINGNSDARLYWTTLMDIWGDYMAVGNMSFAAPAQTIGGGAFSGSIKDVVLQLGE</sequence>
<dbReference type="PRINTS" id="PR00738">
    <property type="entry name" value="GLHYDRLASE20"/>
</dbReference>
<evidence type="ECO:0000256" key="3">
    <source>
        <dbReference type="ARBA" id="ARBA00012663"/>
    </source>
</evidence>
<dbReference type="InterPro" id="IPR015883">
    <property type="entry name" value="Glyco_hydro_20_cat"/>
</dbReference>
<dbReference type="PANTHER" id="PTHR43678">
    <property type="entry name" value="PUTATIVE (AFU_ORTHOLOGUE AFUA_2G00640)-RELATED"/>
    <property type="match status" value="1"/>
</dbReference>
<keyword evidence="4" id="KW-0378">Hydrolase</keyword>
<dbReference type="EMBL" id="JASBNA010000002">
    <property type="protein sequence ID" value="KAK7695251.1"/>
    <property type="molecule type" value="Genomic_DNA"/>
</dbReference>
<dbReference type="InterPro" id="IPR015882">
    <property type="entry name" value="HEX_bac_N"/>
</dbReference>
<feature type="domain" description="Glycoside hydrolase family 20 catalytic" evidence="8">
    <location>
        <begin position="182"/>
        <end position="513"/>
    </location>
</feature>
<dbReference type="AlphaFoldDB" id="A0AAW0GZ66"/>
<evidence type="ECO:0000256" key="1">
    <source>
        <dbReference type="ARBA" id="ARBA00001231"/>
    </source>
</evidence>
<dbReference type="GO" id="GO:0004563">
    <property type="term" value="F:beta-N-acetylhexosaminidase activity"/>
    <property type="evidence" value="ECO:0007669"/>
    <property type="project" value="UniProtKB-EC"/>
</dbReference>
<dbReference type="InterPro" id="IPR029018">
    <property type="entry name" value="Hex-like_dom2"/>
</dbReference>
<keyword evidence="5" id="KW-0326">Glycosidase</keyword>
<feature type="active site" description="Proton donor" evidence="6">
    <location>
        <position position="345"/>
    </location>
</feature>
<gene>
    <name evidence="10" type="ORF">QCA50_002441</name>
</gene>
<evidence type="ECO:0000256" key="6">
    <source>
        <dbReference type="PIRSR" id="PIRSR625705-1"/>
    </source>
</evidence>
<organism evidence="10 11">
    <name type="scientific">Cerrena zonata</name>
    <dbReference type="NCBI Taxonomy" id="2478898"/>
    <lineage>
        <taxon>Eukaryota</taxon>
        <taxon>Fungi</taxon>
        <taxon>Dikarya</taxon>
        <taxon>Basidiomycota</taxon>
        <taxon>Agaricomycotina</taxon>
        <taxon>Agaricomycetes</taxon>
        <taxon>Polyporales</taxon>
        <taxon>Cerrenaceae</taxon>
        <taxon>Cerrena</taxon>
    </lineage>
</organism>
<comment type="similarity">
    <text evidence="2">Belongs to the glycosyl hydrolase 20 family.</text>
</comment>
<dbReference type="Pfam" id="PF00728">
    <property type="entry name" value="Glyco_hydro_20"/>
    <property type="match status" value="1"/>
</dbReference>
<dbReference type="Gene3D" id="3.20.20.80">
    <property type="entry name" value="Glycosidases"/>
    <property type="match status" value="1"/>
</dbReference>
<keyword evidence="7" id="KW-0732">Signal</keyword>
<name>A0AAW0GZ66_9APHY</name>
<keyword evidence="11" id="KW-1185">Reference proteome</keyword>
<dbReference type="Gene3D" id="3.30.379.10">
    <property type="entry name" value="Chitobiase/beta-hexosaminidase domain 2-like"/>
    <property type="match status" value="1"/>
</dbReference>
<dbReference type="InterPro" id="IPR017853">
    <property type="entry name" value="GH"/>
</dbReference>
<dbReference type="EC" id="3.2.1.52" evidence="3"/>